<dbReference type="InterPro" id="IPR001192">
    <property type="entry name" value="PI-PLC_fam"/>
</dbReference>
<dbReference type="InterPro" id="IPR000909">
    <property type="entry name" value="PLipase_C_PInositol-sp_X_dom"/>
</dbReference>
<reference evidence="3" key="1">
    <citation type="submission" date="2021-02" db="EMBL/GenBank/DDBJ databases">
        <authorList>
            <person name="Nowell W R."/>
        </authorList>
    </citation>
    <scope>NUCLEOTIDE SEQUENCE</scope>
</reference>
<dbReference type="GO" id="GO:0048015">
    <property type="term" value="P:phosphatidylinositol-mediated signaling"/>
    <property type="evidence" value="ECO:0007669"/>
    <property type="project" value="TreeGrafter"/>
</dbReference>
<evidence type="ECO:0000313" key="4">
    <source>
        <dbReference type="Proteomes" id="UP000682733"/>
    </source>
</evidence>
<feature type="non-terminal residue" evidence="3">
    <location>
        <position position="255"/>
    </location>
</feature>
<dbReference type="EMBL" id="CAJOBA010077150">
    <property type="protein sequence ID" value="CAF4423384.1"/>
    <property type="molecule type" value="Genomic_DNA"/>
</dbReference>
<evidence type="ECO:0000256" key="1">
    <source>
        <dbReference type="SAM" id="MobiDB-lite"/>
    </source>
</evidence>
<dbReference type="AlphaFoldDB" id="A0A8S2VXW9"/>
<dbReference type="PANTHER" id="PTHR10336">
    <property type="entry name" value="PHOSPHOINOSITIDE-SPECIFIC PHOSPHOLIPASE C FAMILY PROTEIN"/>
    <property type="match status" value="1"/>
</dbReference>
<dbReference type="GO" id="GO:0004435">
    <property type="term" value="F:phosphatidylinositol-4,5-bisphosphate phospholipase C activity"/>
    <property type="evidence" value="ECO:0007669"/>
    <property type="project" value="TreeGrafter"/>
</dbReference>
<dbReference type="Gene3D" id="3.20.20.190">
    <property type="entry name" value="Phosphatidylinositol (PI) phosphodiesterase"/>
    <property type="match status" value="1"/>
</dbReference>
<dbReference type="SMART" id="SM00148">
    <property type="entry name" value="PLCXc"/>
    <property type="match status" value="1"/>
</dbReference>
<dbReference type="SUPFAM" id="SSF51695">
    <property type="entry name" value="PLC-like phosphodiesterases"/>
    <property type="match status" value="1"/>
</dbReference>
<dbReference type="Pfam" id="PF00388">
    <property type="entry name" value="PI-PLC-X"/>
    <property type="match status" value="1"/>
</dbReference>
<feature type="domain" description="Phosphatidylinositol-specific phospholipase C X" evidence="2">
    <location>
        <begin position="2"/>
        <end position="88"/>
    </location>
</feature>
<proteinExistence type="predicted"/>
<organism evidence="3 4">
    <name type="scientific">Didymodactylos carnosus</name>
    <dbReference type="NCBI Taxonomy" id="1234261"/>
    <lineage>
        <taxon>Eukaryota</taxon>
        <taxon>Metazoa</taxon>
        <taxon>Spiralia</taxon>
        <taxon>Gnathifera</taxon>
        <taxon>Rotifera</taxon>
        <taxon>Eurotatoria</taxon>
        <taxon>Bdelloidea</taxon>
        <taxon>Philodinida</taxon>
        <taxon>Philodinidae</taxon>
        <taxon>Didymodactylos</taxon>
    </lineage>
</organism>
<dbReference type="Proteomes" id="UP000682733">
    <property type="component" value="Unassembled WGS sequence"/>
</dbReference>
<feature type="compositionally biased region" description="Acidic residues" evidence="1">
    <location>
        <begin position="118"/>
        <end position="131"/>
    </location>
</feature>
<comment type="caution">
    <text evidence="3">The sequence shown here is derived from an EMBL/GenBank/DDBJ whole genome shotgun (WGS) entry which is preliminary data.</text>
</comment>
<dbReference type="PROSITE" id="PS50007">
    <property type="entry name" value="PIPLC_X_DOMAIN"/>
    <property type="match status" value="1"/>
</dbReference>
<dbReference type="InterPro" id="IPR017946">
    <property type="entry name" value="PLC-like_Pdiesterase_TIM-brl"/>
</dbReference>
<dbReference type="GO" id="GO:0046488">
    <property type="term" value="P:phosphatidylinositol metabolic process"/>
    <property type="evidence" value="ECO:0007669"/>
    <property type="project" value="TreeGrafter"/>
</dbReference>
<accession>A0A8S2VXW9</accession>
<name>A0A8S2VXW9_9BILA</name>
<evidence type="ECO:0000259" key="2">
    <source>
        <dbReference type="SMART" id="SM00148"/>
    </source>
</evidence>
<evidence type="ECO:0000313" key="3">
    <source>
        <dbReference type="EMBL" id="CAF4423384.1"/>
    </source>
</evidence>
<sequence>IMKMKDILFFQRVVEVINESAFVTSHYPVILSIENRCSLIQQGRMAQIFLSIFGDKLVTKYMFDTDLFEDPMLPSPNQLKHKILIKNKKVNKMHSTTQLSKQKLQLAVGPYRNSSGPDDIDIDDEDEDEDEEYQDEMFEIMRSNSMTDSPMYGLKKDNDGSELDELRYNRRYSILTSSDPAARQRLKSNSSIDNQKKAIIKTLVAKELSDIVIYTQAVKFRGLNYSSNTNSVYIVKTAVRKGPRRQIQQGLVAQP</sequence>
<gene>
    <name evidence="3" type="ORF">TMI583_LOCUS44558</name>
</gene>
<dbReference type="GO" id="GO:0051209">
    <property type="term" value="P:release of sequestered calcium ion into cytosol"/>
    <property type="evidence" value="ECO:0007669"/>
    <property type="project" value="TreeGrafter"/>
</dbReference>
<protein>
    <recommendedName>
        <fullName evidence="2">Phosphatidylinositol-specific phospholipase C X domain-containing protein</fullName>
    </recommendedName>
</protein>
<dbReference type="PANTHER" id="PTHR10336:SF6">
    <property type="entry name" value="1-PHOSPHATIDYLINOSITOL 4,5-BISPHOSPHATE PHOSPHODIESTERASE EPSILON-1"/>
    <property type="match status" value="1"/>
</dbReference>
<dbReference type="GO" id="GO:0007265">
    <property type="term" value="P:Ras protein signal transduction"/>
    <property type="evidence" value="ECO:0007669"/>
    <property type="project" value="TreeGrafter"/>
</dbReference>
<feature type="region of interest" description="Disordered" evidence="1">
    <location>
        <begin position="106"/>
        <end position="131"/>
    </location>
</feature>
<dbReference type="GO" id="GO:0007186">
    <property type="term" value="P:G protein-coupled receptor signaling pathway"/>
    <property type="evidence" value="ECO:0007669"/>
    <property type="project" value="TreeGrafter"/>
</dbReference>
<feature type="non-terminal residue" evidence="3">
    <location>
        <position position="1"/>
    </location>
</feature>